<reference evidence="2" key="1">
    <citation type="submission" date="2019-02" db="EMBL/GenBank/DDBJ databases">
        <authorList>
            <person name="Gruber-Vodicka R. H."/>
            <person name="Seah K. B. B."/>
        </authorList>
    </citation>
    <scope>NUCLEOTIDE SEQUENCE</scope>
    <source>
        <strain evidence="2">BECK_SA2B20</strain>
    </source>
</reference>
<dbReference type="AlphaFoldDB" id="A0A450VG47"/>
<name>A0A450VG47_9GAMM</name>
<proteinExistence type="predicted"/>
<sequence>MGGGASSLFETKRGRKRQDTGADEEKLFSEIGQLKMELDWLKKSPG</sequence>
<protein>
    <submittedName>
        <fullName evidence="2">Uncharacterized protein</fullName>
    </submittedName>
</protein>
<accession>A0A450VG47</accession>
<evidence type="ECO:0000313" key="2">
    <source>
        <dbReference type="EMBL" id="VFK03730.1"/>
    </source>
</evidence>
<evidence type="ECO:0000256" key="1">
    <source>
        <dbReference type="SAM" id="MobiDB-lite"/>
    </source>
</evidence>
<feature type="region of interest" description="Disordered" evidence="1">
    <location>
        <begin position="1"/>
        <end position="25"/>
    </location>
</feature>
<dbReference type="EMBL" id="CAADFI010000376">
    <property type="protein sequence ID" value="VFK03730.1"/>
    <property type="molecule type" value="Genomic_DNA"/>
</dbReference>
<gene>
    <name evidence="2" type="ORF">BECKH772B_GA0070898_103762</name>
</gene>
<organism evidence="2">
    <name type="scientific">Candidatus Kentrum eta</name>
    <dbReference type="NCBI Taxonomy" id="2126337"/>
    <lineage>
        <taxon>Bacteria</taxon>
        <taxon>Pseudomonadati</taxon>
        <taxon>Pseudomonadota</taxon>
        <taxon>Gammaproteobacteria</taxon>
        <taxon>Candidatus Kentrum</taxon>
    </lineage>
</organism>